<dbReference type="EMBL" id="MPIN01000001">
    <property type="protein sequence ID" value="OJH41838.1"/>
    <property type="molecule type" value="Genomic_DNA"/>
</dbReference>
<dbReference type="Gene3D" id="3.40.50.300">
    <property type="entry name" value="P-loop containing nucleotide triphosphate hydrolases"/>
    <property type="match status" value="2"/>
</dbReference>
<evidence type="ECO:0000313" key="4">
    <source>
        <dbReference type="Proteomes" id="UP000182229"/>
    </source>
</evidence>
<accession>A0A1L9BI49</accession>
<dbReference type="PANTHER" id="PTHR32182">
    <property type="entry name" value="DNA REPLICATION AND REPAIR PROTEIN RECF"/>
    <property type="match status" value="1"/>
</dbReference>
<reference evidence="3 4" key="2">
    <citation type="submission" date="2016-12" db="EMBL/GenBank/DDBJ databases">
        <title>Draft Genome Sequence of Cystobacter ferrugineus Strain Cbfe23.</title>
        <authorList>
            <person name="Akbar S."/>
            <person name="Dowd S.E."/>
            <person name="Stevens D.C."/>
        </authorList>
    </citation>
    <scope>NUCLEOTIDE SEQUENCE [LARGE SCALE GENOMIC DNA]</scope>
    <source>
        <strain evidence="3 4">Cbfe23</strain>
    </source>
</reference>
<dbReference type="Pfam" id="PF13175">
    <property type="entry name" value="AAA_15"/>
    <property type="match status" value="1"/>
</dbReference>
<name>A0A1L9BI49_9BACT</name>
<dbReference type="GO" id="GO:0000731">
    <property type="term" value="P:DNA synthesis involved in DNA repair"/>
    <property type="evidence" value="ECO:0007669"/>
    <property type="project" value="TreeGrafter"/>
</dbReference>
<dbReference type="SUPFAM" id="SSF52540">
    <property type="entry name" value="P-loop containing nucleoside triphosphate hydrolases"/>
    <property type="match status" value="1"/>
</dbReference>
<dbReference type="InterPro" id="IPR003959">
    <property type="entry name" value="ATPase_AAA_core"/>
</dbReference>
<comment type="caution">
    <text evidence="3">The sequence shown here is derived from an EMBL/GenBank/DDBJ whole genome shotgun (WGS) entry which is preliminary data.</text>
</comment>
<dbReference type="Pfam" id="PF13304">
    <property type="entry name" value="AAA_21"/>
    <property type="match status" value="1"/>
</dbReference>
<dbReference type="InterPro" id="IPR014555">
    <property type="entry name" value="RecF-like"/>
</dbReference>
<feature type="domain" description="ATPase AAA-type core" evidence="2">
    <location>
        <begin position="267"/>
        <end position="357"/>
    </location>
</feature>
<evidence type="ECO:0000259" key="1">
    <source>
        <dbReference type="Pfam" id="PF13175"/>
    </source>
</evidence>
<dbReference type="AlphaFoldDB" id="A0A1L9BI49"/>
<evidence type="ECO:0000313" key="3">
    <source>
        <dbReference type="EMBL" id="OJH41838.1"/>
    </source>
</evidence>
<dbReference type="PIRSF" id="PIRSF029347">
    <property type="entry name" value="RecF"/>
    <property type="match status" value="1"/>
</dbReference>
<dbReference type="OrthoDB" id="127554at2"/>
<dbReference type="GO" id="GO:0005524">
    <property type="term" value="F:ATP binding"/>
    <property type="evidence" value="ECO:0007669"/>
    <property type="project" value="InterPro"/>
</dbReference>
<dbReference type="GO" id="GO:0006302">
    <property type="term" value="P:double-strand break repair"/>
    <property type="evidence" value="ECO:0007669"/>
    <property type="project" value="TreeGrafter"/>
</dbReference>
<dbReference type="GO" id="GO:0016887">
    <property type="term" value="F:ATP hydrolysis activity"/>
    <property type="evidence" value="ECO:0007669"/>
    <property type="project" value="InterPro"/>
</dbReference>
<organism evidence="3 4">
    <name type="scientific">Cystobacter ferrugineus</name>
    <dbReference type="NCBI Taxonomy" id="83449"/>
    <lineage>
        <taxon>Bacteria</taxon>
        <taxon>Pseudomonadati</taxon>
        <taxon>Myxococcota</taxon>
        <taxon>Myxococcia</taxon>
        <taxon>Myxococcales</taxon>
        <taxon>Cystobacterineae</taxon>
        <taxon>Archangiaceae</taxon>
        <taxon>Cystobacter</taxon>
    </lineage>
</organism>
<sequence length="413" mass="45857">MLKRLRLKDFKSFVDEDVPLAPLTLLLGANASGKSNFLDALQFLHANSFNLDLEQILNGEQRVSPDAWRGLRGGAPEAARLGTSRFTLESDWSVLAWDFDNEPVTEHVVSLTHRMTCRTVPHPLLEEESFTPEGGETTRTGALRGDRIEISVPPGLFSGADADPETKLVSAYRSVFMWPQPPARSGRWQEVLVPPFGLEEALSQIEFLNIQPSAMRGYGRRNAPLGDEGRNISGVLAQLCDDAEAKRAITDWLAEFCAPEIADIDFVEVKELGDVMAMFVEKSGRRVSVRSASDGTLRFLGTLLALRLAPKDSVILLEELDSGLHPTRIKLLVEYLEAVTRERGIQVIATTHSPVILQWLNQATLRNSLVFGRVPEHEGTLVRRLGDLPHFGEVAQHKSIDELFTTGWMEMAL</sequence>
<dbReference type="InterPro" id="IPR027417">
    <property type="entry name" value="P-loop_NTPase"/>
</dbReference>
<dbReference type="CDD" id="cd00267">
    <property type="entry name" value="ABC_ATPase"/>
    <property type="match status" value="1"/>
</dbReference>
<evidence type="ECO:0000259" key="2">
    <source>
        <dbReference type="Pfam" id="PF13304"/>
    </source>
</evidence>
<reference evidence="4" key="1">
    <citation type="submission" date="2016-11" db="EMBL/GenBank/DDBJ databases">
        <authorList>
            <person name="Shukria A."/>
            <person name="Stevens D.C."/>
        </authorList>
    </citation>
    <scope>NUCLEOTIDE SEQUENCE [LARGE SCALE GENOMIC DNA]</scope>
    <source>
        <strain evidence="4">Cbfe23</strain>
    </source>
</reference>
<gene>
    <name evidence="3" type="ORF">BON30_00940</name>
</gene>
<feature type="domain" description="Endonuclease GajA/Old nuclease/RecF-like AAA" evidence="1">
    <location>
        <begin position="1"/>
        <end position="50"/>
    </location>
</feature>
<dbReference type="PANTHER" id="PTHR32182:SF22">
    <property type="entry name" value="ATP-DEPENDENT ENDONUCLEASE, OLD FAMILY-RELATED"/>
    <property type="match status" value="1"/>
</dbReference>
<proteinExistence type="predicted"/>
<dbReference type="Proteomes" id="UP000182229">
    <property type="component" value="Unassembled WGS sequence"/>
</dbReference>
<evidence type="ECO:0008006" key="5">
    <source>
        <dbReference type="Google" id="ProtNLM"/>
    </source>
</evidence>
<dbReference type="InterPro" id="IPR041685">
    <property type="entry name" value="AAA_GajA/Old/RecF-like"/>
</dbReference>
<keyword evidence="4" id="KW-1185">Reference proteome</keyword>
<dbReference type="STRING" id="83449.BON30_00940"/>
<protein>
    <recommendedName>
        <fullName evidence="5">ATPase</fullName>
    </recommendedName>
</protein>
<dbReference type="RefSeq" id="WP_071895927.1">
    <property type="nucleotide sequence ID" value="NZ_MPIN01000001.1"/>
</dbReference>